<keyword evidence="4" id="KW-0406">Ion transport</keyword>
<proteinExistence type="inferred from homology"/>
<gene>
    <name evidence="8" type="ORF">FHX48_001592</name>
</gene>
<dbReference type="GO" id="GO:0045259">
    <property type="term" value="C:proton-transporting ATP synthase complex"/>
    <property type="evidence" value="ECO:0007669"/>
    <property type="project" value="UniProtKB-KW"/>
</dbReference>
<sequence>MANMPLHVSLVSADAEVWTGDASLVVAKTVEGEIGLMADHEPILAILAEGQVRITTLEGEKVLASAQDGFLSMEGNVLTIVAGNAALVS</sequence>
<dbReference type="NCBIfam" id="NF009977">
    <property type="entry name" value="PRK13442.1"/>
    <property type="match status" value="1"/>
</dbReference>
<accession>A0A7W3JPA2</accession>
<keyword evidence="9" id="KW-1185">Reference proteome</keyword>
<evidence type="ECO:0000256" key="5">
    <source>
        <dbReference type="ARBA" id="ARBA00023136"/>
    </source>
</evidence>
<evidence type="ECO:0000256" key="3">
    <source>
        <dbReference type="ARBA" id="ARBA00022448"/>
    </source>
</evidence>
<dbReference type="Proteomes" id="UP000526083">
    <property type="component" value="Unassembled WGS sequence"/>
</dbReference>
<evidence type="ECO:0000256" key="6">
    <source>
        <dbReference type="ARBA" id="ARBA00023196"/>
    </source>
</evidence>
<feature type="domain" description="ATP synthase F1 complex delta/epsilon subunit N-terminal" evidence="7">
    <location>
        <begin position="6"/>
        <end position="85"/>
    </location>
</feature>
<evidence type="ECO:0000313" key="8">
    <source>
        <dbReference type="EMBL" id="MBA8816519.1"/>
    </source>
</evidence>
<dbReference type="Gene3D" id="2.60.15.10">
    <property type="entry name" value="F0F1 ATP synthase delta/epsilon subunit, N-terminal"/>
    <property type="match status" value="1"/>
</dbReference>
<evidence type="ECO:0000259" key="7">
    <source>
        <dbReference type="Pfam" id="PF02823"/>
    </source>
</evidence>
<keyword evidence="6" id="KW-0066">ATP synthesis</keyword>
<dbReference type="InterPro" id="IPR020546">
    <property type="entry name" value="ATP_synth_F1_dsu/esu_N"/>
</dbReference>
<dbReference type="SUPFAM" id="SSF51344">
    <property type="entry name" value="Epsilon subunit of F1F0-ATP synthase N-terminal domain"/>
    <property type="match status" value="1"/>
</dbReference>
<comment type="subcellular location">
    <subcellularLocation>
        <location evidence="1">Cell membrane</location>
        <topology evidence="1">Peripheral membrane protein</topology>
    </subcellularLocation>
</comment>
<evidence type="ECO:0000313" key="9">
    <source>
        <dbReference type="Proteomes" id="UP000526083"/>
    </source>
</evidence>
<organism evidence="8 9">
    <name type="scientific">Microbacterium halimionae</name>
    <dbReference type="NCBI Taxonomy" id="1526413"/>
    <lineage>
        <taxon>Bacteria</taxon>
        <taxon>Bacillati</taxon>
        <taxon>Actinomycetota</taxon>
        <taxon>Actinomycetes</taxon>
        <taxon>Micrococcales</taxon>
        <taxon>Microbacteriaceae</taxon>
        <taxon>Microbacterium</taxon>
    </lineage>
</organism>
<dbReference type="Pfam" id="PF02823">
    <property type="entry name" value="ATP-synt_DE_N"/>
    <property type="match status" value="1"/>
</dbReference>
<keyword evidence="5" id="KW-0472">Membrane</keyword>
<evidence type="ECO:0000256" key="4">
    <source>
        <dbReference type="ARBA" id="ARBA00023065"/>
    </source>
</evidence>
<evidence type="ECO:0000256" key="1">
    <source>
        <dbReference type="ARBA" id="ARBA00004202"/>
    </source>
</evidence>
<dbReference type="GO" id="GO:0046933">
    <property type="term" value="F:proton-transporting ATP synthase activity, rotational mechanism"/>
    <property type="evidence" value="ECO:0007669"/>
    <property type="project" value="InterPro"/>
</dbReference>
<reference evidence="8 9" key="1">
    <citation type="submission" date="2020-07" db="EMBL/GenBank/DDBJ databases">
        <title>Sequencing the genomes of 1000 actinobacteria strains.</title>
        <authorList>
            <person name="Klenk H.-P."/>
        </authorList>
    </citation>
    <scope>NUCLEOTIDE SEQUENCE [LARGE SCALE GENOMIC DNA]</scope>
    <source>
        <strain evidence="8 9">DSM 27576</strain>
    </source>
</reference>
<comment type="similarity">
    <text evidence="2">Belongs to the ATPase epsilon chain family.</text>
</comment>
<comment type="caution">
    <text evidence="8">The sequence shown here is derived from an EMBL/GenBank/DDBJ whole genome shotgun (WGS) entry which is preliminary data.</text>
</comment>
<dbReference type="AlphaFoldDB" id="A0A7W3JPA2"/>
<keyword evidence="6" id="KW-0139">CF(1)</keyword>
<dbReference type="InterPro" id="IPR001469">
    <property type="entry name" value="ATP_synth_F1_dsu/esu"/>
</dbReference>
<protein>
    <submittedName>
        <fullName evidence="8">F-type H+-transporting ATPase subunit epsilon</fullName>
    </submittedName>
</protein>
<dbReference type="InterPro" id="IPR036771">
    <property type="entry name" value="ATPsynth_dsu/esu_N"/>
</dbReference>
<evidence type="ECO:0000256" key="2">
    <source>
        <dbReference type="ARBA" id="ARBA00005712"/>
    </source>
</evidence>
<dbReference type="GO" id="GO:0005886">
    <property type="term" value="C:plasma membrane"/>
    <property type="evidence" value="ECO:0007669"/>
    <property type="project" value="UniProtKB-SubCell"/>
</dbReference>
<keyword evidence="3" id="KW-0813">Transport</keyword>
<dbReference type="EMBL" id="JACGWY010000002">
    <property type="protein sequence ID" value="MBA8816519.1"/>
    <property type="molecule type" value="Genomic_DNA"/>
</dbReference>
<name>A0A7W3JPA2_9MICO</name>
<dbReference type="CDD" id="cd12152">
    <property type="entry name" value="F1-ATPase_delta"/>
    <property type="match status" value="1"/>
</dbReference>